<feature type="compositionally biased region" description="Polar residues" evidence="1">
    <location>
        <begin position="74"/>
        <end position="96"/>
    </location>
</feature>
<dbReference type="AlphaFoldDB" id="A0A7Z8KPC4"/>
<keyword evidence="2" id="KW-1133">Transmembrane helix</keyword>
<comment type="caution">
    <text evidence="3">The sequence shown here is derived from an EMBL/GenBank/DDBJ whole genome shotgun (WGS) entry which is preliminary data.</text>
</comment>
<feature type="region of interest" description="Disordered" evidence="1">
    <location>
        <begin position="40"/>
        <end position="59"/>
    </location>
</feature>
<evidence type="ECO:0000313" key="4">
    <source>
        <dbReference type="Proteomes" id="UP000319335"/>
    </source>
</evidence>
<feature type="region of interest" description="Disordered" evidence="1">
    <location>
        <begin position="72"/>
        <end position="102"/>
    </location>
</feature>
<gene>
    <name evidence="3" type="ORF">FKV42_09410</name>
</gene>
<keyword evidence="4" id="KW-1185">Reference proteome</keyword>
<name>A0A7Z8KPC4_9EURY</name>
<feature type="transmembrane region" description="Helical" evidence="2">
    <location>
        <begin position="105"/>
        <end position="122"/>
    </location>
</feature>
<reference evidence="3 4" key="1">
    <citation type="submission" date="2019-06" db="EMBL/GenBank/DDBJ databases">
        <title>Draft genome sequence of Methanolobus vulcani B1d.</title>
        <authorList>
            <person name="Creighbaum A.J."/>
            <person name="Ticak T."/>
            <person name="Hariraju D."/>
            <person name="Arivett B.A."/>
            <person name="Ferguson D.J.Jr."/>
        </authorList>
    </citation>
    <scope>NUCLEOTIDE SEQUENCE [LARGE SCALE GENOMIC DNA]</scope>
    <source>
        <strain evidence="3 4">B1d</strain>
    </source>
</reference>
<evidence type="ECO:0000313" key="3">
    <source>
        <dbReference type="EMBL" id="TQD25250.1"/>
    </source>
</evidence>
<proteinExistence type="predicted"/>
<dbReference type="Proteomes" id="UP000319335">
    <property type="component" value="Unassembled WGS sequence"/>
</dbReference>
<organism evidence="3 4">
    <name type="scientific">Methanolobus vulcani</name>
    <dbReference type="NCBI Taxonomy" id="38026"/>
    <lineage>
        <taxon>Archaea</taxon>
        <taxon>Methanobacteriati</taxon>
        <taxon>Methanobacteriota</taxon>
        <taxon>Stenosarchaea group</taxon>
        <taxon>Methanomicrobia</taxon>
        <taxon>Methanosarcinales</taxon>
        <taxon>Methanosarcinaceae</taxon>
        <taxon>Methanolobus</taxon>
    </lineage>
</organism>
<sequence length="125" mass="13779">MKITRYHVFIGLMMLLFLIGIFYPHENNYPAINDDNFTDNFTNMSQPADQGPLMSTPDNDLSEEKGWWKHVGRSTVSGGNVPASGTSGESSGNNDNKGSEEVPEFPNLVIPLIVVTGIAMLFSRK</sequence>
<accession>A0A7Z8KPC4</accession>
<keyword evidence="2" id="KW-0812">Transmembrane</keyword>
<keyword evidence="2" id="KW-0472">Membrane</keyword>
<dbReference type="RefSeq" id="WP_154809977.1">
    <property type="nucleotide sequence ID" value="NZ_VIAQ01000015.1"/>
</dbReference>
<protein>
    <submittedName>
        <fullName evidence="3">Uncharacterized protein</fullName>
    </submittedName>
</protein>
<evidence type="ECO:0000256" key="1">
    <source>
        <dbReference type="SAM" id="MobiDB-lite"/>
    </source>
</evidence>
<feature type="transmembrane region" description="Helical" evidence="2">
    <location>
        <begin position="7"/>
        <end position="25"/>
    </location>
</feature>
<evidence type="ECO:0000256" key="2">
    <source>
        <dbReference type="SAM" id="Phobius"/>
    </source>
</evidence>
<dbReference type="EMBL" id="VIAQ01000015">
    <property type="protein sequence ID" value="TQD25250.1"/>
    <property type="molecule type" value="Genomic_DNA"/>
</dbReference>
<dbReference type="OrthoDB" id="125844at2157"/>